<keyword evidence="5 9" id="KW-0808">Transferase</keyword>
<evidence type="ECO:0000256" key="6">
    <source>
        <dbReference type="ARBA" id="ARBA00022723"/>
    </source>
</evidence>
<dbReference type="CDD" id="cd00739">
    <property type="entry name" value="DHPS"/>
    <property type="match status" value="1"/>
</dbReference>
<name>A0ABQ1RN83_9ALTE</name>
<dbReference type="PANTHER" id="PTHR20941:SF1">
    <property type="entry name" value="FOLIC ACID SYNTHESIS PROTEIN FOL1"/>
    <property type="match status" value="1"/>
</dbReference>
<evidence type="ECO:0000256" key="7">
    <source>
        <dbReference type="ARBA" id="ARBA00022842"/>
    </source>
</evidence>
<evidence type="ECO:0000256" key="3">
    <source>
        <dbReference type="ARBA" id="ARBA00004763"/>
    </source>
</evidence>
<dbReference type="SUPFAM" id="SSF51717">
    <property type="entry name" value="Dihydropteroate synthetase-like"/>
    <property type="match status" value="1"/>
</dbReference>
<evidence type="ECO:0000256" key="5">
    <source>
        <dbReference type="ARBA" id="ARBA00022679"/>
    </source>
</evidence>
<evidence type="ECO:0000256" key="2">
    <source>
        <dbReference type="ARBA" id="ARBA00001946"/>
    </source>
</evidence>
<evidence type="ECO:0000313" key="11">
    <source>
        <dbReference type="EMBL" id="GGD75627.1"/>
    </source>
</evidence>
<comment type="similarity">
    <text evidence="9">Belongs to the DHPS family.</text>
</comment>
<dbReference type="InterPro" id="IPR045031">
    <property type="entry name" value="DHP_synth-like"/>
</dbReference>
<keyword evidence="12" id="KW-1185">Reference proteome</keyword>
<comment type="catalytic activity">
    <reaction evidence="1">
        <text>(7,8-dihydropterin-6-yl)methyl diphosphate + 4-aminobenzoate = 7,8-dihydropteroate + diphosphate</text>
        <dbReference type="Rhea" id="RHEA:19949"/>
        <dbReference type="ChEBI" id="CHEBI:17836"/>
        <dbReference type="ChEBI" id="CHEBI:17839"/>
        <dbReference type="ChEBI" id="CHEBI:33019"/>
        <dbReference type="ChEBI" id="CHEBI:72950"/>
        <dbReference type="EC" id="2.5.1.15"/>
    </reaction>
</comment>
<comment type="cofactor">
    <cofactor evidence="2 9">
        <name>Mg(2+)</name>
        <dbReference type="ChEBI" id="CHEBI:18420"/>
    </cofactor>
</comment>
<reference evidence="12" key="1">
    <citation type="journal article" date="2019" name="Int. J. Syst. Evol. Microbiol.">
        <title>The Global Catalogue of Microorganisms (GCM) 10K type strain sequencing project: providing services to taxonomists for standard genome sequencing and annotation.</title>
        <authorList>
            <consortium name="The Broad Institute Genomics Platform"/>
            <consortium name="The Broad Institute Genome Sequencing Center for Infectious Disease"/>
            <person name="Wu L."/>
            <person name="Ma J."/>
        </authorList>
    </citation>
    <scope>NUCLEOTIDE SEQUENCE [LARGE SCALE GENOMIC DNA]</scope>
    <source>
        <strain evidence="12">CGMCC 1.12923</strain>
    </source>
</reference>
<dbReference type="PROSITE" id="PS50972">
    <property type="entry name" value="PTERIN_BINDING"/>
    <property type="match status" value="1"/>
</dbReference>
<dbReference type="PANTHER" id="PTHR20941">
    <property type="entry name" value="FOLATE SYNTHESIS PROTEINS"/>
    <property type="match status" value="1"/>
</dbReference>
<dbReference type="Proteomes" id="UP000614272">
    <property type="component" value="Unassembled WGS sequence"/>
</dbReference>
<evidence type="ECO:0000256" key="4">
    <source>
        <dbReference type="ARBA" id="ARBA00012458"/>
    </source>
</evidence>
<evidence type="ECO:0000256" key="9">
    <source>
        <dbReference type="RuleBase" id="RU361205"/>
    </source>
</evidence>
<evidence type="ECO:0000256" key="1">
    <source>
        <dbReference type="ARBA" id="ARBA00000012"/>
    </source>
</evidence>
<evidence type="ECO:0000259" key="10">
    <source>
        <dbReference type="PROSITE" id="PS50972"/>
    </source>
</evidence>
<keyword evidence="8 9" id="KW-0289">Folate biosynthesis</keyword>
<dbReference type="EMBL" id="BMGJ01000017">
    <property type="protein sequence ID" value="GGD75627.1"/>
    <property type="molecule type" value="Genomic_DNA"/>
</dbReference>
<protein>
    <recommendedName>
        <fullName evidence="4 9">Dihydropteroate synthase</fullName>
        <shortName evidence="9">DHPS</shortName>
        <ecNumber evidence="4 9">2.5.1.15</ecNumber>
    </recommendedName>
    <alternativeName>
        <fullName evidence="9">Dihydropteroate pyrophosphorylase</fullName>
    </alternativeName>
</protein>
<gene>
    <name evidence="11" type="primary">folP</name>
    <name evidence="11" type="ORF">GCM10011357_33360</name>
</gene>
<dbReference type="PROSITE" id="PS00792">
    <property type="entry name" value="DHPS_1"/>
    <property type="match status" value="1"/>
</dbReference>
<sequence>MKFANKTLDLSIPRVMGILNVTPDSFSDGGRYNHLDSALRQTKNMLCEGADFIDVGGESTRPGAKNVSVQQELDRVVPVIEAISRNFDTLISIDTSKAQVMTEAVKAGAVLINDVRALQEDGALIAASSTNAAVCLMHMQGQPRTMQHQPHYDDLLGDISAMFRQRLEACSKAGIRQERVLLDPGFGFGKSLQHNYQLLNQLGHFHQLGCPLLVGMSRKSMLGKLLNNEVEERLAGSLACATIAAIKGAQIIRVHDVKPTADALKVVQATLNSEESRSKSV</sequence>
<dbReference type="InterPro" id="IPR011005">
    <property type="entry name" value="Dihydropteroate_synth-like_sf"/>
</dbReference>
<feature type="domain" description="Pterin-binding" evidence="10">
    <location>
        <begin position="13"/>
        <end position="265"/>
    </location>
</feature>
<proteinExistence type="inferred from homology"/>
<evidence type="ECO:0000313" key="12">
    <source>
        <dbReference type="Proteomes" id="UP000614272"/>
    </source>
</evidence>
<dbReference type="EC" id="2.5.1.15" evidence="4 9"/>
<evidence type="ECO:0000256" key="8">
    <source>
        <dbReference type="ARBA" id="ARBA00022909"/>
    </source>
</evidence>
<comment type="function">
    <text evidence="9">Catalyzes the condensation of para-aminobenzoate (pABA) with 6-hydroxymethyl-7,8-dihydropterin diphosphate (DHPt-PP) to form 7,8-dihydropteroate (H2Pte), the immediate precursor of folate derivatives.</text>
</comment>
<dbReference type="RefSeq" id="WP_099036217.1">
    <property type="nucleotide sequence ID" value="NZ_BMGJ01000017.1"/>
</dbReference>
<comment type="caution">
    <text evidence="11">The sequence shown here is derived from an EMBL/GenBank/DDBJ whole genome shotgun (WGS) entry which is preliminary data.</text>
</comment>
<dbReference type="InterPro" id="IPR006390">
    <property type="entry name" value="DHP_synth_dom"/>
</dbReference>
<comment type="pathway">
    <text evidence="3 9">Cofactor biosynthesis; tetrahydrofolate biosynthesis; 7,8-dihydrofolate from 2-amino-4-hydroxy-6-hydroxymethyl-7,8-dihydropteridine diphosphate and 4-aminobenzoate: step 1/2.</text>
</comment>
<dbReference type="NCBIfam" id="TIGR01496">
    <property type="entry name" value="DHPS"/>
    <property type="match status" value="1"/>
</dbReference>
<keyword evidence="7 9" id="KW-0460">Magnesium</keyword>
<keyword evidence="6 9" id="KW-0479">Metal-binding</keyword>
<dbReference type="InterPro" id="IPR000489">
    <property type="entry name" value="Pterin-binding_dom"/>
</dbReference>
<organism evidence="11 12">
    <name type="scientific">Lacimicrobium alkaliphilum</name>
    <dbReference type="NCBI Taxonomy" id="1526571"/>
    <lineage>
        <taxon>Bacteria</taxon>
        <taxon>Pseudomonadati</taxon>
        <taxon>Pseudomonadota</taxon>
        <taxon>Gammaproteobacteria</taxon>
        <taxon>Alteromonadales</taxon>
        <taxon>Alteromonadaceae</taxon>
        <taxon>Lacimicrobium</taxon>
    </lineage>
</organism>
<accession>A0ABQ1RN83</accession>
<dbReference type="Gene3D" id="3.20.20.20">
    <property type="entry name" value="Dihydropteroate synthase-like"/>
    <property type="match status" value="1"/>
</dbReference>
<dbReference type="Pfam" id="PF00809">
    <property type="entry name" value="Pterin_bind"/>
    <property type="match status" value="1"/>
</dbReference>